<dbReference type="AlphaFoldDB" id="A0A1Y1QRM5"/>
<gene>
    <name evidence="1" type="ORF">BWK73_16790</name>
</gene>
<protein>
    <recommendedName>
        <fullName evidence="3">Esterase</fullName>
    </recommendedName>
</protein>
<evidence type="ECO:0000313" key="1">
    <source>
        <dbReference type="EMBL" id="OQX11766.1"/>
    </source>
</evidence>
<organism evidence="1 2">
    <name type="scientific">Thiothrix lacustris</name>
    <dbReference type="NCBI Taxonomy" id="525917"/>
    <lineage>
        <taxon>Bacteria</taxon>
        <taxon>Pseudomonadati</taxon>
        <taxon>Pseudomonadota</taxon>
        <taxon>Gammaproteobacteria</taxon>
        <taxon>Thiotrichales</taxon>
        <taxon>Thiotrichaceae</taxon>
        <taxon>Thiothrix</taxon>
    </lineage>
</organism>
<proteinExistence type="predicted"/>
<comment type="caution">
    <text evidence="1">The sequence shown here is derived from an EMBL/GenBank/DDBJ whole genome shotgun (WGS) entry which is preliminary data.</text>
</comment>
<name>A0A1Y1QRM5_9GAMM</name>
<accession>A0A1Y1QRM5</accession>
<evidence type="ECO:0000313" key="2">
    <source>
        <dbReference type="Proteomes" id="UP000192491"/>
    </source>
</evidence>
<dbReference type="Proteomes" id="UP000192491">
    <property type="component" value="Unassembled WGS sequence"/>
</dbReference>
<evidence type="ECO:0008006" key="3">
    <source>
        <dbReference type="Google" id="ProtNLM"/>
    </source>
</evidence>
<dbReference type="EMBL" id="MTEJ01000081">
    <property type="protein sequence ID" value="OQX11766.1"/>
    <property type="molecule type" value="Genomic_DNA"/>
</dbReference>
<sequence length="478" mass="52644">MNSWNIALSRPLWLLLLLLMVGGCAPNAAYRTAEPSATCPSSGCTTAALEHHPAYDIGFVEFTDRGNVFDREQMNTLLQYIDTQANSPGGATVVVFVHGWKHNAAPADRNLQSFRNMLKSTATAKLTGKRRLIGVYIGWRGQSLDLPVAEHLTYWARKNTAHDVGKGGVTELLLRLEHTLEPKPATADPNRNVLVTIGHSFGGVVLLSALHDVLLDRVVSTETVGNAQCSKNNRDRCGNCVRTRNFGHGVILLNPAVEANELLPLKEVVAEQQCYAETQPKLLHVVSSTADIATRIAFRAGQYLGVSLSTSELPLKRTYKGKSVTLHEHGLDTTTIGNYLPFRSGVSVRRTPQNQPYCADPNSQRSECYMVCREDEPGCFTPEDAAKHIPIGSSEPLHFLYTDADFIKDHNDVFNPKVGGYIAAVVMESSYQRMKAQPQHTPAQVLAQTLPACLNDAGDKFHFPNCFDYHVNVLKQQK</sequence>
<reference evidence="1 2" key="1">
    <citation type="submission" date="2017-01" db="EMBL/GenBank/DDBJ databases">
        <title>Novel large sulfur bacteria in the metagenomes of groundwater-fed chemosynthetic microbial mats in the Lake Huron basin.</title>
        <authorList>
            <person name="Sharrar A.M."/>
            <person name="Flood B.E."/>
            <person name="Bailey J.V."/>
            <person name="Jones D.S."/>
            <person name="Biddanda B."/>
            <person name="Ruberg S.A."/>
            <person name="Marcus D.N."/>
            <person name="Dick G.J."/>
        </authorList>
    </citation>
    <scope>NUCLEOTIDE SEQUENCE [LARGE SCALE GENOMIC DNA]</scope>
    <source>
        <strain evidence="1">A8</strain>
    </source>
</reference>